<keyword evidence="4" id="KW-1185">Reference proteome</keyword>
<keyword evidence="2" id="KW-0732">Signal</keyword>
<gene>
    <name evidence="3" type="ORF">JZ751_018610</name>
</gene>
<comment type="caution">
    <text evidence="3">The sequence shown here is derived from an EMBL/GenBank/DDBJ whole genome shotgun (WGS) entry which is preliminary data.</text>
</comment>
<evidence type="ECO:0000256" key="1">
    <source>
        <dbReference type="SAM" id="MobiDB-lite"/>
    </source>
</evidence>
<dbReference type="Proteomes" id="UP000824540">
    <property type="component" value="Unassembled WGS sequence"/>
</dbReference>
<feature type="compositionally biased region" description="Basic and acidic residues" evidence="1">
    <location>
        <begin position="60"/>
        <end position="81"/>
    </location>
</feature>
<evidence type="ECO:0000313" key="4">
    <source>
        <dbReference type="Proteomes" id="UP000824540"/>
    </source>
</evidence>
<evidence type="ECO:0000256" key="2">
    <source>
        <dbReference type="SAM" id="SignalP"/>
    </source>
</evidence>
<accession>A0A8T2MU99</accession>
<evidence type="ECO:0000313" key="3">
    <source>
        <dbReference type="EMBL" id="KAG9331634.1"/>
    </source>
</evidence>
<reference evidence="3" key="1">
    <citation type="thesis" date="2021" institute="BYU ScholarsArchive" country="Provo, UT, USA">
        <title>Applications of and Algorithms for Genome Assembly and Genomic Analyses with an Emphasis on Marine Teleosts.</title>
        <authorList>
            <person name="Pickett B.D."/>
        </authorList>
    </citation>
    <scope>NUCLEOTIDE SEQUENCE</scope>
    <source>
        <strain evidence="3">HI-2016</strain>
    </source>
</reference>
<feature type="region of interest" description="Disordered" evidence="1">
    <location>
        <begin position="36"/>
        <end position="88"/>
    </location>
</feature>
<feature type="chain" id="PRO_5035943791" description="Secreted protein" evidence="2">
    <location>
        <begin position="16"/>
        <end position="88"/>
    </location>
</feature>
<feature type="signal peptide" evidence="2">
    <location>
        <begin position="1"/>
        <end position="15"/>
    </location>
</feature>
<evidence type="ECO:0008006" key="5">
    <source>
        <dbReference type="Google" id="ProtNLM"/>
    </source>
</evidence>
<sequence length="88" mass="9577">MTWVVLSLTLAFSEQIPILDRVATAPAAARRITSVRARSLRVPTTPPPTPTPSLATARPNRPDRKRDALACDPRGTTERSRASGSPRF</sequence>
<organism evidence="3 4">
    <name type="scientific">Albula glossodonta</name>
    <name type="common">roundjaw bonefish</name>
    <dbReference type="NCBI Taxonomy" id="121402"/>
    <lineage>
        <taxon>Eukaryota</taxon>
        <taxon>Metazoa</taxon>
        <taxon>Chordata</taxon>
        <taxon>Craniata</taxon>
        <taxon>Vertebrata</taxon>
        <taxon>Euteleostomi</taxon>
        <taxon>Actinopterygii</taxon>
        <taxon>Neopterygii</taxon>
        <taxon>Teleostei</taxon>
        <taxon>Albuliformes</taxon>
        <taxon>Albulidae</taxon>
        <taxon>Albula</taxon>
    </lineage>
</organism>
<proteinExistence type="predicted"/>
<dbReference type="AlphaFoldDB" id="A0A8T2MU99"/>
<dbReference type="EMBL" id="JAFBMS010000312">
    <property type="protein sequence ID" value="KAG9331634.1"/>
    <property type="molecule type" value="Genomic_DNA"/>
</dbReference>
<protein>
    <recommendedName>
        <fullName evidence="5">Secreted protein</fullName>
    </recommendedName>
</protein>
<name>A0A8T2MU99_9TELE</name>